<gene>
    <name evidence="1" type="ORF">MRATA1EN3_LOCUS1491</name>
</gene>
<evidence type="ECO:0000313" key="2">
    <source>
        <dbReference type="Proteomes" id="UP001162501"/>
    </source>
</evidence>
<sequence>MLPGTLVGENSGEGSLFWAGRVGATAPASVLQSQAWNTRADGQPLVSAGCTLRGAQTAPRFLGQDVHPPDASHFPGLDAQSTGRLSLKRPPSQQLLLMPVDTVRRPAGGEWDFLPHMERVCTAPLPAQTRARPESPSWPQIVAFMGPLPQGPLLTCTHRHHILTLTQPHDPGCRGRDSCRGMRHEGNRRHAEQTVAHRETNLSGHGGRVQAKQGIPPGKALQGWPWLALTSDCGGRTQDG</sequence>
<evidence type="ECO:0000313" key="1">
    <source>
        <dbReference type="EMBL" id="CAI9690278.1"/>
    </source>
</evidence>
<dbReference type="EMBL" id="OX596085">
    <property type="protein sequence ID" value="CAI9690278.1"/>
    <property type="molecule type" value="Genomic_DNA"/>
</dbReference>
<protein>
    <submittedName>
        <fullName evidence="1">Uncharacterized protein</fullName>
    </submittedName>
</protein>
<reference evidence="1" key="1">
    <citation type="submission" date="2023-05" db="EMBL/GenBank/DDBJ databases">
        <authorList>
            <consortium name="ELIXIR-Norway"/>
        </authorList>
    </citation>
    <scope>NUCLEOTIDE SEQUENCE</scope>
</reference>
<dbReference type="Proteomes" id="UP001162501">
    <property type="component" value="Chromosome 1"/>
</dbReference>
<proteinExistence type="predicted"/>
<accession>A0ACB0DPT3</accession>
<name>A0ACB0DPT3_RANTA</name>
<organism evidence="1 2">
    <name type="scientific">Rangifer tarandus platyrhynchus</name>
    <name type="common">Svalbard reindeer</name>
    <dbReference type="NCBI Taxonomy" id="3082113"/>
    <lineage>
        <taxon>Eukaryota</taxon>
        <taxon>Metazoa</taxon>
        <taxon>Chordata</taxon>
        <taxon>Craniata</taxon>
        <taxon>Vertebrata</taxon>
        <taxon>Euteleostomi</taxon>
        <taxon>Mammalia</taxon>
        <taxon>Eutheria</taxon>
        <taxon>Laurasiatheria</taxon>
        <taxon>Artiodactyla</taxon>
        <taxon>Ruminantia</taxon>
        <taxon>Pecora</taxon>
        <taxon>Cervidae</taxon>
        <taxon>Odocoileinae</taxon>
        <taxon>Rangifer</taxon>
    </lineage>
</organism>